<evidence type="ECO:0000256" key="2">
    <source>
        <dbReference type="SAM" id="Phobius"/>
    </source>
</evidence>
<evidence type="ECO:0000313" key="4">
    <source>
        <dbReference type="Proteomes" id="UP000764045"/>
    </source>
</evidence>
<gene>
    <name evidence="3" type="ORF">H6B30_02905</name>
</gene>
<accession>A0A938WLP3</accession>
<reference evidence="3 4" key="1">
    <citation type="journal article" date="2021" name="Sci. Rep.">
        <title>The distribution of antibiotic resistance genes in chicken gut microbiota commensals.</title>
        <authorList>
            <person name="Juricova H."/>
            <person name="Matiasovicova J."/>
            <person name="Kubasova T."/>
            <person name="Cejkova D."/>
            <person name="Rychlik I."/>
        </authorList>
    </citation>
    <scope>NUCLEOTIDE SEQUENCE [LARGE SCALE GENOMIC DNA]</scope>
    <source>
        <strain evidence="3 4">An819</strain>
    </source>
</reference>
<feature type="compositionally biased region" description="Polar residues" evidence="1">
    <location>
        <begin position="1"/>
        <end position="10"/>
    </location>
</feature>
<dbReference type="EMBL" id="JACJJL010000003">
    <property type="protein sequence ID" value="MBM6660710.1"/>
    <property type="molecule type" value="Genomic_DNA"/>
</dbReference>
<sequence>MGNAGNNRNRNTSRKKAQKPSRRADWLLRFSAFLRSKIGLALSVLSIAVLVFANIFLDSRTMVSVPSYAFWFVCLAFGIAALFRAWFKNTVGNGLWILHLFLGVLAGVLFFSFVWLAFLGINYAWRSPQSHVYKAVVVDIYMKRAGRSVQHILLLRFVGNDVTYPLTATGSESQTVMVGDTCNLEITRGYLGYYIINGHEWQGRYLEPMDSLPDLRHLIEY</sequence>
<name>A0A938WLP3_9BACT</name>
<keyword evidence="2" id="KW-1133">Transmembrane helix</keyword>
<dbReference type="Proteomes" id="UP000764045">
    <property type="component" value="Unassembled WGS sequence"/>
</dbReference>
<feature type="transmembrane region" description="Helical" evidence="2">
    <location>
        <begin position="99"/>
        <end position="125"/>
    </location>
</feature>
<dbReference type="AlphaFoldDB" id="A0A938WLP3"/>
<feature type="compositionally biased region" description="Basic residues" evidence="1">
    <location>
        <begin position="11"/>
        <end position="20"/>
    </location>
</feature>
<keyword evidence="2" id="KW-0472">Membrane</keyword>
<organism evidence="3 4">
    <name type="scientific">Marseilla massiliensis</name>
    <dbReference type="NCBI Taxonomy" id="1841864"/>
    <lineage>
        <taxon>Bacteria</taxon>
        <taxon>Pseudomonadati</taxon>
        <taxon>Bacteroidota</taxon>
        <taxon>Bacteroidia</taxon>
        <taxon>Bacteroidales</taxon>
        <taxon>Prevotellaceae</taxon>
        <taxon>Marseilla</taxon>
    </lineage>
</organism>
<evidence type="ECO:0000256" key="1">
    <source>
        <dbReference type="SAM" id="MobiDB-lite"/>
    </source>
</evidence>
<feature type="region of interest" description="Disordered" evidence="1">
    <location>
        <begin position="1"/>
        <end position="20"/>
    </location>
</feature>
<comment type="caution">
    <text evidence="3">The sequence shown here is derived from an EMBL/GenBank/DDBJ whole genome shotgun (WGS) entry which is preliminary data.</text>
</comment>
<protein>
    <submittedName>
        <fullName evidence="3">Uncharacterized protein</fullName>
    </submittedName>
</protein>
<dbReference type="RefSeq" id="WP_205107726.1">
    <property type="nucleotide sequence ID" value="NZ_JACJJL010000003.1"/>
</dbReference>
<keyword evidence="2" id="KW-0812">Transmembrane</keyword>
<feature type="transmembrane region" description="Helical" evidence="2">
    <location>
        <begin position="38"/>
        <end position="56"/>
    </location>
</feature>
<keyword evidence="4" id="KW-1185">Reference proteome</keyword>
<evidence type="ECO:0000313" key="3">
    <source>
        <dbReference type="EMBL" id="MBM6660710.1"/>
    </source>
</evidence>
<feature type="transmembrane region" description="Helical" evidence="2">
    <location>
        <begin position="68"/>
        <end position="87"/>
    </location>
</feature>
<proteinExistence type="predicted"/>